<dbReference type="InterPro" id="IPR000086">
    <property type="entry name" value="NUDIX_hydrolase_dom"/>
</dbReference>
<organism evidence="4 5">
    <name type="scientific">Actinoallomurus acaciae</name>
    <dbReference type="NCBI Taxonomy" id="502577"/>
    <lineage>
        <taxon>Bacteria</taxon>
        <taxon>Bacillati</taxon>
        <taxon>Actinomycetota</taxon>
        <taxon>Actinomycetes</taxon>
        <taxon>Streptosporangiales</taxon>
        <taxon>Thermomonosporaceae</taxon>
        <taxon>Actinoallomurus</taxon>
    </lineage>
</organism>
<reference evidence="4 5" key="1">
    <citation type="submission" date="2024-09" db="EMBL/GenBank/DDBJ databases">
        <authorList>
            <person name="Sun Q."/>
            <person name="Mori K."/>
        </authorList>
    </citation>
    <scope>NUCLEOTIDE SEQUENCE [LARGE SCALE GENOMIC DNA]</scope>
    <source>
        <strain evidence="4 5">TBRC 0563</strain>
    </source>
</reference>
<dbReference type="SUPFAM" id="SSF55811">
    <property type="entry name" value="Nudix"/>
    <property type="match status" value="1"/>
</dbReference>
<name>A0ABV5YA75_9ACTN</name>
<keyword evidence="5" id="KW-1185">Reference proteome</keyword>
<evidence type="ECO:0000256" key="2">
    <source>
        <dbReference type="ARBA" id="ARBA00022801"/>
    </source>
</evidence>
<dbReference type="EMBL" id="JBHLZP010000032">
    <property type="protein sequence ID" value="MFB9831913.1"/>
    <property type="molecule type" value="Genomic_DNA"/>
</dbReference>
<evidence type="ECO:0000256" key="1">
    <source>
        <dbReference type="ARBA" id="ARBA00001946"/>
    </source>
</evidence>
<dbReference type="InterPro" id="IPR015797">
    <property type="entry name" value="NUDIX_hydrolase-like_dom_sf"/>
</dbReference>
<evidence type="ECO:0000313" key="5">
    <source>
        <dbReference type="Proteomes" id="UP001589627"/>
    </source>
</evidence>
<dbReference type="PANTHER" id="PTHR43046">
    <property type="entry name" value="GDP-MANNOSE MANNOSYL HYDROLASE"/>
    <property type="match status" value="1"/>
</dbReference>
<dbReference type="Pfam" id="PF00293">
    <property type="entry name" value="NUDIX"/>
    <property type="match status" value="1"/>
</dbReference>
<dbReference type="RefSeq" id="WP_378196957.1">
    <property type="nucleotide sequence ID" value="NZ_JBHLZP010000032.1"/>
</dbReference>
<dbReference type="Gene3D" id="3.90.79.10">
    <property type="entry name" value="Nucleoside Triphosphate Pyrophosphohydrolase"/>
    <property type="match status" value="1"/>
</dbReference>
<gene>
    <name evidence="4" type="ORF">ACFFNX_06895</name>
</gene>
<dbReference type="PANTHER" id="PTHR43046:SF16">
    <property type="entry name" value="ADP-RIBOSE PYROPHOSPHATASE YJHB-RELATED"/>
    <property type="match status" value="1"/>
</dbReference>
<dbReference type="PROSITE" id="PS00893">
    <property type="entry name" value="NUDIX_BOX"/>
    <property type="match status" value="1"/>
</dbReference>
<dbReference type="InterPro" id="IPR020084">
    <property type="entry name" value="NUDIX_hydrolase_CS"/>
</dbReference>
<protein>
    <submittedName>
        <fullName evidence="4">NUDIX domain-containing protein</fullName>
    </submittedName>
</protein>
<comment type="caution">
    <text evidence="4">The sequence shown here is derived from an EMBL/GenBank/DDBJ whole genome shotgun (WGS) entry which is preliminary data.</text>
</comment>
<proteinExistence type="predicted"/>
<sequence>MHDQNGFGADSDVTLVRLRCSVIVFRDESVLLLHRTRNGGDWVLPGGCPRRGEGMAACARREVLEETGLRAEVNRVAFALETIAPEGAERTLEIVFWAAEASTSTVVTETEPGLKPAFVPLDALPDLDLRPPIAGHLRGLRARLPSTAPYLGNLWRPRNEPAPHM</sequence>
<keyword evidence="2" id="KW-0378">Hydrolase</keyword>
<evidence type="ECO:0000259" key="3">
    <source>
        <dbReference type="PROSITE" id="PS51462"/>
    </source>
</evidence>
<dbReference type="Proteomes" id="UP001589627">
    <property type="component" value="Unassembled WGS sequence"/>
</dbReference>
<feature type="domain" description="Nudix hydrolase" evidence="3">
    <location>
        <begin position="15"/>
        <end position="142"/>
    </location>
</feature>
<comment type="cofactor">
    <cofactor evidence="1">
        <name>Mg(2+)</name>
        <dbReference type="ChEBI" id="CHEBI:18420"/>
    </cofactor>
</comment>
<dbReference type="PROSITE" id="PS51462">
    <property type="entry name" value="NUDIX"/>
    <property type="match status" value="1"/>
</dbReference>
<accession>A0ABV5YA75</accession>
<evidence type="ECO:0000313" key="4">
    <source>
        <dbReference type="EMBL" id="MFB9831913.1"/>
    </source>
</evidence>